<dbReference type="PANTHER" id="PTHR38663">
    <property type="match status" value="1"/>
</dbReference>
<evidence type="ECO:0000313" key="11">
    <source>
        <dbReference type="EMBL" id="KAF2159223.1"/>
    </source>
</evidence>
<evidence type="ECO:0000256" key="3">
    <source>
        <dbReference type="ARBA" id="ARBA00007588"/>
    </source>
</evidence>
<gene>
    <name evidence="11" type="ORF">M409DRAFT_30361</name>
</gene>
<dbReference type="InterPro" id="IPR036188">
    <property type="entry name" value="FAD/NAD-bd_sf"/>
</dbReference>
<dbReference type="Proteomes" id="UP000799537">
    <property type="component" value="Unassembled WGS sequence"/>
</dbReference>
<reference evidence="11" key="1">
    <citation type="journal article" date="2020" name="Stud. Mycol.">
        <title>101 Dothideomycetes genomes: a test case for predicting lifestyles and emergence of pathogens.</title>
        <authorList>
            <person name="Haridas S."/>
            <person name="Albert R."/>
            <person name="Binder M."/>
            <person name="Bloem J."/>
            <person name="Labutti K."/>
            <person name="Salamov A."/>
            <person name="Andreopoulos B."/>
            <person name="Baker S."/>
            <person name="Barry K."/>
            <person name="Bills G."/>
            <person name="Bluhm B."/>
            <person name="Cannon C."/>
            <person name="Castanera R."/>
            <person name="Culley D."/>
            <person name="Daum C."/>
            <person name="Ezra D."/>
            <person name="Gonzalez J."/>
            <person name="Henrissat B."/>
            <person name="Kuo A."/>
            <person name="Liang C."/>
            <person name="Lipzen A."/>
            <person name="Lutzoni F."/>
            <person name="Magnuson J."/>
            <person name="Mondo S."/>
            <person name="Nolan M."/>
            <person name="Ohm R."/>
            <person name="Pangilinan J."/>
            <person name="Park H.-J."/>
            <person name="Ramirez L."/>
            <person name="Alfaro M."/>
            <person name="Sun H."/>
            <person name="Tritt A."/>
            <person name="Yoshinaga Y."/>
            <person name="Zwiers L.-H."/>
            <person name="Turgeon B."/>
            <person name="Goodwin S."/>
            <person name="Spatafora J."/>
            <person name="Crous P."/>
            <person name="Grigoriev I."/>
        </authorList>
    </citation>
    <scope>NUCLEOTIDE SEQUENCE</scope>
    <source>
        <strain evidence="11">ATCC 36951</strain>
    </source>
</reference>
<keyword evidence="5" id="KW-0285">Flavoprotein</keyword>
<comment type="catalytic activity">
    <reaction evidence="10">
        <text>L-ornithine + NADH + O2 = N(5)-hydroxy-L-ornithine + NAD(+) + H2O</text>
        <dbReference type="Rhea" id="RHEA:41512"/>
        <dbReference type="ChEBI" id="CHEBI:15377"/>
        <dbReference type="ChEBI" id="CHEBI:15379"/>
        <dbReference type="ChEBI" id="CHEBI:46911"/>
        <dbReference type="ChEBI" id="CHEBI:57540"/>
        <dbReference type="ChEBI" id="CHEBI:57945"/>
        <dbReference type="ChEBI" id="CHEBI:78275"/>
        <dbReference type="EC" id="1.14.13.196"/>
    </reaction>
</comment>
<comment type="cofactor">
    <cofactor evidence="1">
        <name>FAD</name>
        <dbReference type="ChEBI" id="CHEBI:57692"/>
    </cofactor>
</comment>
<comment type="similarity">
    <text evidence="3">Belongs to the lysine N(6)-hydroxylase/L-ornithine N(5)-oxygenase family.</text>
</comment>
<evidence type="ECO:0000256" key="6">
    <source>
        <dbReference type="ARBA" id="ARBA00022827"/>
    </source>
</evidence>
<dbReference type="SUPFAM" id="SSF51905">
    <property type="entry name" value="FAD/NAD(P)-binding domain"/>
    <property type="match status" value="1"/>
</dbReference>
<dbReference type="InterPro" id="IPR025700">
    <property type="entry name" value="Lys/Orn_oxygenase"/>
</dbReference>
<keyword evidence="12" id="KW-1185">Reference proteome</keyword>
<evidence type="ECO:0000256" key="7">
    <source>
        <dbReference type="ARBA" id="ARBA00022857"/>
    </source>
</evidence>
<evidence type="ECO:0000256" key="9">
    <source>
        <dbReference type="ARBA" id="ARBA00047598"/>
    </source>
</evidence>
<dbReference type="OrthoDB" id="76038at2759"/>
<keyword evidence="6" id="KW-0274">FAD</keyword>
<evidence type="ECO:0000256" key="2">
    <source>
        <dbReference type="ARBA" id="ARBA00004924"/>
    </source>
</evidence>
<accession>A0A6A6BXB3</accession>
<evidence type="ECO:0000313" key="12">
    <source>
        <dbReference type="Proteomes" id="UP000799537"/>
    </source>
</evidence>
<dbReference type="AlphaFoldDB" id="A0A6A6BXB3"/>
<dbReference type="PANTHER" id="PTHR38663:SF1">
    <property type="entry name" value="L-ORNITHINE N(5)-MONOOXYGENASE"/>
    <property type="match status" value="1"/>
</dbReference>
<dbReference type="GeneID" id="54563157"/>
<evidence type="ECO:0000256" key="10">
    <source>
        <dbReference type="ARBA" id="ARBA00049248"/>
    </source>
</evidence>
<evidence type="ECO:0000256" key="4">
    <source>
        <dbReference type="ARBA" id="ARBA00012881"/>
    </source>
</evidence>
<sequence>MSPSRADSLSPTREETLPFVHDVIIVGAGPCGLAVAARLREQTPSALFTDEEHHRYHWISRHASNAAIKNSKTGQTRTCEGNNSSKKSGFQPSMLVLDNSGNTWMSKWNRLFSMLEISHLRSPMFFHPDPHDRDGLLAYAHKEGRECECLEIAGCVGKEISKHQMKKKRARRGPGEQARPTITIDERDRKDYFAPPSDLFQNYCAWIAERYGLCDEDLIQKASVSEIDYDFVPQLSPDEKLFTIRTDGSIYYARSVVLAVGAGNAPSIPKPFPHTGCPNACHAFQPLDAALAARVKARKSTNVMVIGGGLTSAQIADRALRRGATRVYHLMRGPMKVKPFDVDLSWMGKFRNHEKASFWSADTDEERSDLVKSARGGGSITPRFAKTLDAHVRTGKLSIHTHTTVTHSTYHPTEQTWSLETSPPIPDLPKIHYVYFATGVQSDFEKLPYLQKIVQKYPVESFDGLPALTDDLMWKGDVPLFMTGRFAALRVGPGAANLEGARLGAERIVWGLQDVFKEEGGVGGSVGDEGEGGDESGVRYASGIGSRFESLEVEG</sequence>
<evidence type="ECO:0000256" key="1">
    <source>
        <dbReference type="ARBA" id="ARBA00001974"/>
    </source>
</evidence>
<name>A0A6A6BXB3_ZASCE</name>
<dbReference type="RefSeq" id="XP_033660112.1">
    <property type="nucleotide sequence ID" value="XM_033809885.1"/>
</dbReference>
<proteinExistence type="inferred from homology"/>
<dbReference type="Gene3D" id="3.50.50.60">
    <property type="entry name" value="FAD/NAD(P)-binding domain"/>
    <property type="match status" value="2"/>
</dbReference>
<evidence type="ECO:0000256" key="8">
    <source>
        <dbReference type="ARBA" id="ARBA00023002"/>
    </source>
</evidence>
<dbReference type="EMBL" id="ML993641">
    <property type="protein sequence ID" value="KAF2159223.1"/>
    <property type="molecule type" value="Genomic_DNA"/>
</dbReference>
<comment type="pathway">
    <text evidence="2">Siderophore biosynthesis.</text>
</comment>
<dbReference type="GO" id="GO:0016491">
    <property type="term" value="F:oxidoreductase activity"/>
    <property type="evidence" value="ECO:0007669"/>
    <property type="project" value="UniProtKB-KW"/>
</dbReference>
<organism evidence="11 12">
    <name type="scientific">Zasmidium cellare ATCC 36951</name>
    <dbReference type="NCBI Taxonomy" id="1080233"/>
    <lineage>
        <taxon>Eukaryota</taxon>
        <taxon>Fungi</taxon>
        <taxon>Dikarya</taxon>
        <taxon>Ascomycota</taxon>
        <taxon>Pezizomycotina</taxon>
        <taxon>Dothideomycetes</taxon>
        <taxon>Dothideomycetidae</taxon>
        <taxon>Mycosphaerellales</taxon>
        <taxon>Mycosphaerellaceae</taxon>
        <taxon>Zasmidium</taxon>
    </lineage>
</organism>
<dbReference type="EC" id="1.14.13.196" evidence="4"/>
<evidence type="ECO:0000256" key="5">
    <source>
        <dbReference type="ARBA" id="ARBA00022630"/>
    </source>
</evidence>
<keyword evidence="8" id="KW-0560">Oxidoreductase</keyword>
<protein>
    <recommendedName>
        <fullName evidence="4">L-ornithine N(5)-monooxygenase [NAD(P)H]</fullName>
        <ecNumber evidence="4">1.14.13.196</ecNumber>
    </recommendedName>
</protein>
<dbReference type="Pfam" id="PF13434">
    <property type="entry name" value="Lys_Orn_oxgnase"/>
    <property type="match status" value="1"/>
</dbReference>
<comment type="catalytic activity">
    <reaction evidence="9">
        <text>L-ornithine + NADPH + O2 = N(5)-hydroxy-L-ornithine + NADP(+) + H2O</text>
        <dbReference type="Rhea" id="RHEA:41508"/>
        <dbReference type="ChEBI" id="CHEBI:15377"/>
        <dbReference type="ChEBI" id="CHEBI:15379"/>
        <dbReference type="ChEBI" id="CHEBI:46911"/>
        <dbReference type="ChEBI" id="CHEBI:57783"/>
        <dbReference type="ChEBI" id="CHEBI:58349"/>
        <dbReference type="ChEBI" id="CHEBI:78275"/>
        <dbReference type="EC" id="1.14.13.196"/>
    </reaction>
</comment>
<keyword evidence="7" id="KW-0521">NADP</keyword>